<accession>A0AAD4H2B4</accession>
<comment type="caution">
    <text evidence="2">The sequence shown here is derived from an EMBL/GenBank/DDBJ whole genome shotgun (WGS) entry which is preliminary data.</text>
</comment>
<organism evidence="2 3">
    <name type="scientific">Linnemannia exigua</name>
    <dbReference type="NCBI Taxonomy" id="604196"/>
    <lineage>
        <taxon>Eukaryota</taxon>
        <taxon>Fungi</taxon>
        <taxon>Fungi incertae sedis</taxon>
        <taxon>Mucoromycota</taxon>
        <taxon>Mortierellomycotina</taxon>
        <taxon>Mortierellomycetes</taxon>
        <taxon>Mortierellales</taxon>
        <taxon>Mortierellaceae</taxon>
        <taxon>Linnemannia</taxon>
    </lineage>
</organism>
<dbReference type="Pfam" id="PF10294">
    <property type="entry name" value="Methyltransf_16"/>
    <property type="match status" value="1"/>
</dbReference>
<dbReference type="CDD" id="cd02440">
    <property type="entry name" value="AdoMet_MTases"/>
    <property type="match status" value="1"/>
</dbReference>
<dbReference type="InterPro" id="IPR029063">
    <property type="entry name" value="SAM-dependent_MTases_sf"/>
</dbReference>
<feature type="region of interest" description="Disordered" evidence="1">
    <location>
        <begin position="72"/>
        <end position="91"/>
    </location>
</feature>
<evidence type="ECO:0000313" key="3">
    <source>
        <dbReference type="Proteomes" id="UP001194580"/>
    </source>
</evidence>
<dbReference type="PANTHER" id="PTHR14614">
    <property type="entry name" value="HEPATOCELLULAR CARCINOMA-ASSOCIATED ANTIGEN"/>
    <property type="match status" value="1"/>
</dbReference>
<name>A0AAD4H2B4_9FUNG</name>
<feature type="region of interest" description="Disordered" evidence="1">
    <location>
        <begin position="120"/>
        <end position="166"/>
    </location>
</feature>
<evidence type="ECO:0000313" key="2">
    <source>
        <dbReference type="EMBL" id="KAG0265117.1"/>
    </source>
</evidence>
<protein>
    <recommendedName>
        <fullName evidence="4">S-adenosyl-L-methionine-dependent methyltransferase</fullName>
    </recommendedName>
</protein>
<dbReference type="InterPro" id="IPR019410">
    <property type="entry name" value="Methyltransf_16"/>
</dbReference>
<sequence length="406" mass="45172">MNGSHFHESCIHTPLSSIISNNHSAPSLTSLLATTTITTSNKDIWHLSGPFDQENIPRQHNEPPVSLLRRTRTDTRQQQGPAIASSKSRASTFAPPTLITTMLMIEGPKFASFDFSSSASQSGEPYKINGHRIVLPPKEESSKDKDEDNEPGLQDTEGKGTAELSHTASTAKSVWDCSIVLGKYLEALSNKTPGFWKGKRVLELGAGQGIVSLSAAALGAERVIMTDIDSAVPALQRGVHLNRFEAPQVQVTALDWTNRSHALQHIWNDLLLTKDETTLSTTTVKPQLDYILASDVIWVDYLVPALVETIADLMHISKERRDSGTHHHLDERPTLQPRPPVLLLAYQFRSTRSDQLLFDSLDGFGLQRKKIRLDNDGEDKDDDPDSVYMDPNFRKPNLAIWKVWKE</sequence>
<dbReference type="Gene3D" id="3.40.50.150">
    <property type="entry name" value="Vaccinia Virus protein VP39"/>
    <property type="match status" value="1"/>
</dbReference>
<evidence type="ECO:0000256" key="1">
    <source>
        <dbReference type="SAM" id="MobiDB-lite"/>
    </source>
</evidence>
<evidence type="ECO:0008006" key="4">
    <source>
        <dbReference type="Google" id="ProtNLM"/>
    </source>
</evidence>
<reference evidence="2" key="1">
    <citation type="journal article" date="2020" name="Fungal Divers.">
        <title>Resolving the Mortierellaceae phylogeny through synthesis of multi-gene phylogenetics and phylogenomics.</title>
        <authorList>
            <person name="Vandepol N."/>
            <person name="Liber J."/>
            <person name="Desiro A."/>
            <person name="Na H."/>
            <person name="Kennedy M."/>
            <person name="Barry K."/>
            <person name="Grigoriev I.V."/>
            <person name="Miller A.N."/>
            <person name="O'Donnell K."/>
            <person name="Stajich J.E."/>
            <person name="Bonito G."/>
        </authorList>
    </citation>
    <scope>NUCLEOTIDE SEQUENCE</scope>
    <source>
        <strain evidence="2">NRRL 28262</strain>
    </source>
</reference>
<dbReference type="Proteomes" id="UP001194580">
    <property type="component" value="Unassembled WGS sequence"/>
</dbReference>
<proteinExistence type="predicted"/>
<dbReference type="AlphaFoldDB" id="A0AAD4H2B4"/>
<dbReference type="SUPFAM" id="SSF53335">
    <property type="entry name" value="S-adenosyl-L-methionine-dependent methyltransferases"/>
    <property type="match status" value="1"/>
</dbReference>
<dbReference type="PANTHER" id="PTHR14614:SF109">
    <property type="entry name" value="RIBOSOMAL LYSINE N-METHYLTRANSFERASE 5"/>
    <property type="match status" value="1"/>
</dbReference>
<keyword evidence="3" id="KW-1185">Reference proteome</keyword>
<gene>
    <name evidence="2" type="ORF">BGZ95_003418</name>
</gene>
<dbReference type="EMBL" id="JAAAIL010001781">
    <property type="protein sequence ID" value="KAG0265117.1"/>
    <property type="molecule type" value="Genomic_DNA"/>
</dbReference>
<feature type="compositionally biased region" description="Basic and acidic residues" evidence="1">
    <location>
        <begin position="137"/>
        <end position="146"/>
    </location>
</feature>